<reference evidence="1 2" key="1">
    <citation type="submission" date="2018-08" db="EMBL/GenBank/DDBJ databases">
        <authorList>
            <person name="Muller C M."/>
        </authorList>
    </citation>
    <scope>NUCLEOTIDE SEQUENCE [LARGE SCALE GENOMIC DNA]</scope>
</reference>
<organism evidence="1 2">
    <name type="scientific">Blumeria graminis f. sp. tritici</name>
    <dbReference type="NCBI Taxonomy" id="62690"/>
    <lineage>
        <taxon>Eukaryota</taxon>
        <taxon>Fungi</taxon>
        <taxon>Dikarya</taxon>
        <taxon>Ascomycota</taxon>
        <taxon>Pezizomycotina</taxon>
        <taxon>Leotiomycetes</taxon>
        <taxon>Erysiphales</taxon>
        <taxon>Erysiphaceae</taxon>
        <taxon>Blumeria</taxon>
    </lineage>
</organism>
<dbReference type="EMBL" id="LR026987">
    <property type="protein sequence ID" value="VCU41208.1"/>
    <property type="molecule type" value="Genomic_DNA"/>
</dbReference>
<dbReference type="Proteomes" id="UP000324639">
    <property type="component" value="Chromosome Bgt_-04"/>
</dbReference>
<accession>A0A9X9PSA3</accession>
<evidence type="ECO:0000313" key="1">
    <source>
        <dbReference type="EMBL" id="VCU41208.1"/>
    </source>
</evidence>
<name>A0A9X9PSA3_BLUGR</name>
<gene>
    <name evidence="1" type="ORF">BGT96224V316_LOCUS2451</name>
</gene>
<evidence type="ECO:0000313" key="2">
    <source>
        <dbReference type="Proteomes" id="UP000324639"/>
    </source>
</evidence>
<sequence length="81" mass="8897">MLWGGFAGPEKGPYLFFGEGVGIYQLPKILQENSSPLARLGVDNALDLRNAEQCSHSRSSKYSGRYEPEAHSIDLLASQLN</sequence>
<proteinExistence type="predicted"/>
<keyword evidence="2" id="KW-1185">Reference proteome</keyword>
<dbReference type="AlphaFoldDB" id="A0A9X9PSA3"/>
<protein>
    <submittedName>
        <fullName evidence="1">Bgt-50508</fullName>
    </submittedName>
</protein>